<proteinExistence type="predicted"/>
<dbReference type="OrthoDB" id="4002254at2759"/>
<comment type="caution">
    <text evidence="1">The sequence shown here is derived from an EMBL/GenBank/DDBJ whole genome shotgun (WGS) entry which is preliminary data.</text>
</comment>
<keyword evidence="2" id="KW-1185">Reference proteome</keyword>
<protein>
    <submittedName>
        <fullName evidence="1">Uncharacterized protein</fullName>
    </submittedName>
</protein>
<gene>
    <name evidence="1" type="ORF">AC631_00374</name>
</gene>
<dbReference type="GeneID" id="26837383"/>
<dbReference type="EMBL" id="LMYN01000004">
    <property type="protein sequence ID" value="KSA03919.1"/>
    <property type="molecule type" value="Genomic_DNA"/>
</dbReference>
<dbReference type="RefSeq" id="XP_015470021.1">
    <property type="nucleotide sequence ID" value="XM_015609204.1"/>
</dbReference>
<organism evidence="1 2">
    <name type="scientific">Debaryomyces fabryi</name>
    <dbReference type="NCBI Taxonomy" id="58627"/>
    <lineage>
        <taxon>Eukaryota</taxon>
        <taxon>Fungi</taxon>
        <taxon>Dikarya</taxon>
        <taxon>Ascomycota</taxon>
        <taxon>Saccharomycotina</taxon>
        <taxon>Pichiomycetes</taxon>
        <taxon>Debaryomycetaceae</taxon>
        <taxon>Debaryomyces</taxon>
    </lineage>
</organism>
<evidence type="ECO:0000313" key="1">
    <source>
        <dbReference type="EMBL" id="KSA03919.1"/>
    </source>
</evidence>
<dbReference type="Proteomes" id="UP000054251">
    <property type="component" value="Unassembled WGS sequence"/>
</dbReference>
<name>A0A0V1Q6S0_9ASCO</name>
<reference evidence="1 2" key="1">
    <citation type="submission" date="2015-11" db="EMBL/GenBank/DDBJ databases">
        <title>The genome of Debaryomyces fabryi.</title>
        <authorList>
            <person name="Tafer H."/>
            <person name="Lopandic K."/>
        </authorList>
    </citation>
    <scope>NUCLEOTIDE SEQUENCE [LARGE SCALE GENOMIC DNA]</scope>
    <source>
        <strain evidence="1 2">CBS 789</strain>
    </source>
</reference>
<evidence type="ECO:0000313" key="2">
    <source>
        <dbReference type="Proteomes" id="UP000054251"/>
    </source>
</evidence>
<dbReference type="AlphaFoldDB" id="A0A0V1Q6S0"/>
<accession>A0A0V1Q6S0</accession>
<sequence length="77" mass="8916">MGLPDKPSTTGYFTPQHGYTDLKIKTHNYSGAPTPFVGKQMSPKEFFEDPRNREHQKEFVKKGGKKLFHMVKNRFSN</sequence>